<dbReference type="RefSeq" id="WP_116270268.1">
    <property type="nucleotide sequence ID" value="NZ_BGZJ01000001.1"/>
</dbReference>
<keyword evidence="1" id="KW-0812">Transmembrane</keyword>
<reference evidence="2 3" key="1">
    <citation type="journal article" date="2018" name="Int. J. Syst. Evol. Microbiol.">
        <title>Mesosutterella multiformis gen. nov., sp. nov., a member of the family Sutterellaceae and Sutterella megalosphaeroides sp. nov., isolated from human faeces.</title>
        <authorList>
            <person name="Sakamoto M."/>
            <person name="Ikeyama N."/>
            <person name="Kunihiro T."/>
            <person name="Iino T."/>
            <person name="Yuki M."/>
            <person name="Ohkuma M."/>
        </authorList>
    </citation>
    <scope>NUCLEOTIDE SEQUENCE [LARGE SCALE GENOMIC DNA]</scope>
    <source>
        <strain evidence="2 3">4NBBH2</strain>
    </source>
</reference>
<proteinExistence type="predicted"/>
<dbReference type="AlphaFoldDB" id="A0A388SEZ3"/>
<dbReference type="OrthoDB" id="9884227at2"/>
<organism evidence="2 3">
    <name type="scientific">Mesosutterella multiformis</name>
    <dbReference type="NCBI Taxonomy" id="2259133"/>
    <lineage>
        <taxon>Bacteria</taxon>
        <taxon>Pseudomonadati</taxon>
        <taxon>Pseudomonadota</taxon>
        <taxon>Betaproteobacteria</taxon>
        <taxon>Burkholderiales</taxon>
        <taxon>Sutterellaceae</taxon>
        <taxon>Mesosutterella</taxon>
    </lineage>
</organism>
<keyword evidence="3" id="KW-1185">Reference proteome</keyword>
<evidence type="ECO:0000313" key="3">
    <source>
        <dbReference type="Proteomes" id="UP000266091"/>
    </source>
</evidence>
<gene>
    <name evidence="2" type="ORF">MESMUL_13450</name>
</gene>
<protein>
    <submittedName>
        <fullName evidence="2">Uncharacterized protein</fullName>
    </submittedName>
</protein>
<evidence type="ECO:0000256" key="1">
    <source>
        <dbReference type="SAM" id="Phobius"/>
    </source>
</evidence>
<sequence>MKYRLLKFIIAVLALVVIGLLAAPWYISDPDIEKAIAKDLTFVAAGLIVLAAIGFLVNMTDTKIHEDQAAASGKTDSPFSDNSLFDAKIRAMHERAKKGMHVYPEGHVCKTLISPMDLVLKALDPDDILVDCYGNDKEGYRTRFYGSLDGGTNWYEIKVPSSPADRKTMLKVALGLASVHDFANQTRMRLREKIVAGTDDGVDVAELSSWEKSVKTPDREERKLNITENEKSA</sequence>
<keyword evidence="1" id="KW-0472">Membrane</keyword>
<name>A0A388SEZ3_9BURK</name>
<comment type="caution">
    <text evidence="2">The sequence shown here is derived from an EMBL/GenBank/DDBJ whole genome shotgun (WGS) entry which is preliminary data.</text>
</comment>
<accession>A0A388SEZ3</accession>
<feature type="transmembrane region" description="Helical" evidence="1">
    <location>
        <begin position="40"/>
        <end position="57"/>
    </location>
</feature>
<dbReference type="EMBL" id="BGZJ01000001">
    <property type="protein sequence ID" value="GBO93991.1"/>
    <property type="molecule type" value="Genomic_DNA"/>
</dbReference>
<evidence type="ECO:0000313" key="2">
    <source>
        <dbReference type="EMBL" id="GBO93991.1"/>
    </source>
</evidence>
<feature type="transmembrane region" description="Helical" evidence="1">
    <location>
        <begin position="5"/>
        <end position="28"/>
    </location>
</feature>
<dbReference type="Proteomes" id="UP000266091">
    <property type="component" value="Unassembled WGS sequence"/>
</dbReference>
<keyword evidence="1" id="KW-1133">Transmembrane helix</keyword>